<dbReference type="EMBL" id="LKEV01000004">
    <property type="protein sequence ID" value="KQB86177.1"/>
    <property type="molecule type" value="Genomic_DNA"/>
</dbReference>
<proteinExistence type="predicted"/>
<keyword evidence="7" id="KW-1185">Reference proteome</keyword>
<dbReference type="PANTHER" id="PTHR43004:SF19">
    <property type="entry name" value="BINDING MONOOXYGENASE, PUTATIVE (JCVI)-RELATED"/>
    <property type="match status" value="1"/>
</dbReference>
<dbReference type="SUPFAM" id="SSF51905">
    <property type="entry name" value="FAD/NAD(P)-binding domain"/>
    <property type="match status" value="1"/>
</dbReference>
<dbReference type="Gene3D" id="3.50.50.60">
    <property type="entry name" value="FAD/NAD(P)-binding domain"/>
    <property type="match status" value="1"/>
</dbReference>
<dbReference type="PRINTS" id="PR00420">
    <property type="entry name" value="RNGMNOXGNASE"/>
</dbReference>
<feature type="region of interest" description="Disordered" evidence="4">
    <location>
        <begin position="374"/>
        <end position="402"/>
    </location>
</feature>
<reference evidence="6 7" key="1">
    <citation type="submission" date="2015-10" db="EMBL/GenBank/DDBJ databases">
        <title>Corynebacteirum lowii and Corynebacterium oculi species nova, derived from human clinical disease and and emended description of Corynebacterium mastiditis.</title>
        <authorList>
            <person name="Bernard K."/>
            <person name="Pacheco A.L."/>
            <person name="Mcdougall C."/>
            <person name="Burtx T."/>
            <person name="Weibe D."/>
            <person name="Tyler S."/>
            <person name="Olson A.B."/>
            <person name="Cnockaert M."/>
            <person name="Eguchi H."/>
            <person name="Kuwahara T."/>
            <person name="Nakayama-Imaohji H."/>
            <person name="Boudewijins M."/>
            <person name="Van Hoecke F."/>
            <person name="Bernier A.-M."/>
            <person name="Vandamme P."/>
        </authorList>
    </citation>
    <scope>NUCLEOTIDE SEQUENCE [LARGE SCALE GENOMIC DNA]</scope>
    <source>
        <strain evidence="6 7">NML 130206</strain>
    </source>
</reference>
<evidence type="ECO:0000259" key="5">
    <source>
        <dbReference type="Pfam" id="PF01494"/>
    </source>
</evidence>
<gene>
    <name evidence="6" type="primary">pcpB</name>
    <name evidence="6" type="ORF">Clow_01531</name>
</gene>
<evidence type="ECO:0000256" key="1">
    <source>
        <dbReference type="ARBA" id="ARBA00001974"/>
    </source>
</evidence>
<dbReference type="Pfam" id="PF21274">
    <property type="entry name" value="Rng_hyd_C"/>
    <property type="match status" value="1"/>
</dbReference>
<accession>A0A0Q1E138</accession>
<dbReference type="GO" id="GO:0071949">
    <property type="term" value="F:FAD binding"/>
    <property type="evidence" value="ECO:0007669"/>
    <property type="project" value="InterPro"/>
</dbReference>
<dbReference type="RefSeq" id="WP_055178146.1">
    <property type="nucleotide sequence ID" value="NZ_JAUSQY010000001.1"/>
</dbReference>
<evidence type="ECO:0000256" key="4">
    <source>
        <dbReference type="SAM" id="MobiDB-lite"/>
    </source>
</evidence>
<dbReference type="Proteomes" id="UP000050488">
    <property type="component" value="Unassembled WGS sequence"/>
</dbReference>
<dbReference type="STRING" id="1544413.Clow_01531"/>
<keyword evidence="3" id="KW-0274">FAD</keyword>
<dbReference type="PATRIC" id="fig|1544413.3.peg.1533"/>
<keyword evidence="6" id="KW-0560">Oxidoreductase</keyword>
<comment type="cofactor">
    <cofactor evidence="1">
        <name>FAD</name>
        <dbReference type="ChEBI" id="CHEBI:57692"/>
    </cofactor>
</comment>
<organism evidence="6 7">
    <name type="scientific">Corynebacterium lowii</name>
    <dbReference type="NCBI Taxonomy" id="1544413"/>
    <lineage>
        <taxon>Bacteria</taxon>
        <taxon>Bacillati</taxon>
        <taxon>Actinomycetota</taxon>
        <taxon>Actinomycetes</taxon>
        <taxon>Mycobacteriales</taxon>
        <taxon>Corynebacteriaceae</taxon>
        <taxon>Corynebacterium</taxon>
    </lineage>
</organism>
<keyword evidence="6" id="KW-0503">Monooxygenase</keyword>
<dbReference type="OrthoDB" id="8670884at2"/>
<dbReference type="InterPro" id="IPR050641">
    <property type="entry name" value="RIFMO-like"/>
</dbReference>
<dbReference type="AlphaFoldDB" id="A0A0Q1E138"/>
<dbReference type="Gene3D" id="3.30.70.2450">
    <property type="match status" value="1"/>
</dbReference>
<protein>
    <submittedName>
        <fullName evidence="6">Pentachlorophenol 4-monooxygenase</fullName>
        <ecNumber evidence="6">1.14.13.50</ecNumber>
    </submittedName>
</protein>
<evidence type="ECO:0000256" key="2">
    <source>
        <dbReference type="ARBA" id="ARBA00022630"/>
    </source>
</evidence>
<dbReference type="NCBIfam" id="NF004832">
    <property type="entry name" value="PRK06184.1"/>
    <property type="match status" value="1"/>
</dbReference>
<comment type="caution">
    <text evidence="6">The sequence shown here is derived from an EMBL/GenBank/DDBJ whole genome shotgun (WGS) entry which is preliminary data.</text>
</comment>
<dbReference type="Gene3D" id="3.40.30.120">
    <property type="match status" value="1"/>
</dbReference>
<dbReference type="InterPro" id="IPR036188">
    <property type="entry name" value="FAD/NAD-bd_sf"/>
</dbReference>
<dbReference type="InterPro" id="IPR002938">
    <property type="entry name" value="FAD-bd"/>
</dbReference>
<name>A0A0Q1E138_9CORY</name>
<feature type="domain" description="FAD-binding" evidence="5">
    <location>
        <begin position="5"/>
        <end position="340"/>
    </location>
</feature>
<evidence type="ECO:0000313" key="6">
    <source>
        <dbReference type="EMBL" id="KQB86177.1"/>
    </source>
</evidence>
<dbReference type="GO" id="GO:0018677">
    <property type="term" value="F:pentachlorophenol monooxygenase activity"/>
    <property type="evidence" value="ECO:0007669"/>
    <property type="project" value="UniProtKB-EC"/>
</dbReference>
<dbReference type="Pfam" id="PF01494">
    <property type="entry name" value="FAD_binding_3"/>
    <property type="match status" value="1"/>
</dbReference>
<dbReference type="PANTHER" id="PTHR43004">
    <property type="entry name" value="TRK SYSTEM POTASSIUM UPTAKE PROTEIN"/>
    <property type="match status" value="1"/>
</dbReference>
<evidence type="ECO:0000313" key="7">
    <source>
        <dbReference type="Proteomes" id="UP000050488"/>
    </source>
</evidence>
<sequence length="482" mass="52329">MNTHDVLIVGAGPAGLTLACDLQRRGVEYLLIDAAAHSFEGSRAKGIQPRSLEVFDDLGVRGRIESAGTLYPTLGLHFGPVTIPRRMMEVHEPTSDIPHPNTLLVPQYATDAALASRLEELGGSVERSTRLLGYSQDAEGVTAEVEGPEGTRQIRARYIVGADGGSSAVRKQTGIGFTGTTDESDRMIVADLSLTGLSDKHWHIWPRLRGHFMALCPLPDGKFQLMYKIRPEDEVTMSAAHLEERIHAYSGTSKIHVSEVHWSSVWRPNIRLADQYRKDRAFLIGDAAHVHPPTGAQGLNTGTQDAYNLGWKLAQVLAGAPDALLDTYEAERRPVAAGVLGLAAKLYGETSTNPIASMSRGDQERQLTLTYRGGPLAPAAEGERVRPGDRAPDAPYTATDGSTGTLFDALRGPHFTLLTIGDAYRPTWPNEGAELRILHLDPARNQELCRTYGVTEPTAQILIRPDGYVASDDVLSTMLPHA</sequence>
<dbReference type="EC" id="1.14.13.50" evidence="6"/>
<feature type="compositionally biased region" description="Basic and acidic residues" evidence="4">
    <location>
        <begin position="381"/>
        <end position="392"/>
    </location>
</feature>
<evidence type="ECO:0000256" key="3">
    <source>
        <dbReference type="ARBA" id="ARBA00022827"/>
    </source>
</evidence>
<keyword evidence="2" id="KW-0285">Flavoprotein</keyword>